<feature type="region of interest" description="Disordered" evidence="1">
    <location>
        <begin position="1"/>
        <end position="22"/>
    </location>
</feature>
<accession>A0A139AIM8</accession>
<evidence type="ECO:0000313" key="3">
    <source>
        <dbReference type="Proteomes" id="UP000070544"/>
    </source>
</evidence>
<dbReference type="AlphaFoldDB" id="A0A139AIM8"/>
<gene>
    <name evidence="2" type="ORF">M427DRAFT_69010</name>
</gene>
<proteinExistence type="predicted"/>
<dbReference type="OrthoDB" id="341421at2759"/>
<dbReference type="Proteomes" id="UP000070544">
    <property type="component" value="Unassembled WGS sequence"/>
</dbReference>
<evidence type="ECO:0000313" key="2">
    <source>
        <dbReference type="EMBL" id="KXS16404.1"/>
    </source>
</evidence>
<keyword evidence="3" id="KW-1185">Reference proteome</keyword>
<protein>
    <submittedName>
        <fullName evidence="2">Uncharacterized protein</fullName>
    </submittedName>
</protein>
<dbReference type="EMBL" id="KQ965752">
    <property type="protein sequence ID" value="KXS16404.1"/>
    <property type="molecule type" value="Genomic_DNA"/>
</dbReference>
<name>A0A139AIM8_GONPJ</name>
<reference evidence="2 3" key="1">
    <citation type="journal article" date="2015" name="Genome Biol. Evol.">
        <title>Phylogenomic analyses indicate that early fungi evolved digesting cell walls of algal ancestors of land plants.</title>
        <authorList>
            <person name="Chang Y."/>
            <person name="Wang S."/>
            <person name="Sekimoto S."/>
            <person name="Aerts A.L."/>
            <person name="Choi C."/>
            <person name="Clum A."/>
            <person name="LaButti K.M."/>
            <person name="Lindquist E.A."/>
            <person name="Yee Ngan C."/>
            <person name="Ohm R.A."/>
            <person name="Salamov A.A."/>
            <person name="Grigoriev I.V."/>
            <person name="Spatafora J.W."/>
            <person name="Berbee M.L."/>
        </authorList>
    </citation>
    <scope>NUCLEOTIDE SEQUENCE [LARGE SCALE GENOMIC DNA]</scope>
    <source>
        <strain evidence="2 3">JEL478</strain>
    </source>
</reference>
<organism evidence="2 3">
    <name type="scientific">Gonapodya prolifera (strain JEL478)</name>
    <name type="common">Monoblepharis prolifera</name>
    <dbReference type="NCBI Taxonomy" id="1344416"/>
    <lineage>
        <taxon>Eukaryota</taxon>
        <taxon>Fungi</taxon>
        <taxon>Fungi incertae sedis</taxon>
        <taxon>Chytridiomycota</taxon>
        <taxon>Chytridiomycota incertae sedis</taxon>
        <taxon>Monoblepharidomycetes</taxon>
        <taxon>Monoblepharidales</taxon>
        <taxon>Gonapodyaceae</taxon>
        <taxon>Gonapodya</taxon>
    </lineage>
</organism>
<sequence length="246" mass="27907">MMLDTVRFSSGCPHDGDSSGTSLHQRRQIYLNMGMSPCMLNSWVQHLDFLEQRLSGKVIDPQSRPPAYFLPRAMMILGVSWDLFSHNDDLTARIFSRDSPFLKTVLNLADAQDKPDGIAAIRASWDAITTAISSHPYNARLESRRSGEPLHPASSDELVQELFHFLTWSQPDFRTRGGRDAKWFPLVCCRVGCPVGQTESALERSYRFQVRKEKINPDGADDDEQMLVNLDIPNPITPRPWDLLPH</sequence>
<evidence type="ECO:0000256" key="1">
    <source>
        <dbReference type="SAM" id="MobiDB-lite"/>
    </source>
</evidence>